<feature type="signal peptide" evidence="1">
    <location>
        <begin position="1"/>
        <end position="19"/>
    </location>
</feature>
<evidence type="ECO:0000313" key="3">
    <source>
        <dbReference type="Proteomes" id="UP000608420"/>
    </source>
</evidence>
<dbReference type="PROSITE" id="PS51257">
    <property type="entry name" value="PROKAR_LIPOPROTEIN"/>
    <property type="match status" value="1"/>
</dbReference>
<evidence type="ECO:0000256" key="1">
    <source>
        <dbReference type="SAM" id="SignalP"/>
    </source>
</evidence>
<keyword evidence="3" id="KW-1185">Reference proteome</keyword>
<feature type="chain" id="PRO_5045157990" description="Lipoprotein" evidence="1">
    <location>
        <begin position="20"/>
        <end position="178"/>
    </location>
</feature>
<organism evidence="2 3">
    <name type="scientific">Paenibacillus aceti</name>
    <dbReference type="NCBI Taxonomy" id="1820010"/>
    <lineage>
        <taxon>Bacteria</taxon>
        <taxon>Bacillati</taxon>
        <taxon>Bacillota</taxon>
        <taxon>Bacilli</taxon>
        <taxon>Bacillales</taxon>
        <taxon>Paenibacillaceae</taxon>
        <taxon>Paenibacillus</taxon>
    </lineage>
</organism>
<evidence type="ECO:0000313" key="2">
    <source>
        <dbReference type="EMBL" id="GGG09046.1"/>
    </source>
</evidence>
<reference evidence="3" key="1">
    <citation type="journal article" date="2019" name="Int. J. Syst. Evol. Microbiol.">
        <title>The Global Catalogue of Microorganisms (GCM) 10K type strain sequencing project: providing services to taxonomists for standard genome sequencing and annotation.</title>
        <authorList>
            <consortium name="The Broad Institute Genomics Platform"/>
            <consortium name="The Broad Institute Genome Sequencing Center for Infectious Disease"/>
            <person name="Wu L."/>
            <person name="Ma J."/>
        </authorList>
    </citation>
    <scope>NUCLEOTIDE SEQUENCE [LARGE SCALE GENOMIC DNA]</scope>
    <source>
        <strain evidence="3">CGMCC 1.15420</strain>
    </source>
</reference>
<evidence type="ECO:0008006" key="4">
    <source>
        <dbReference type="Google" id="ProtNLM"/>
    </source>
</evidence>
<name>A0ABQ1W0U7_9BACL</name>
<comment type="caution">
    <text evidence="2">The sequence shown here is derived from an EMBL/GenBank/DDBJ whole genome shotgun (WGS) entry which is preliminary data.</text>
</comment>
<dbReference type="RefSeq" id="WP_120461602.1">
    <property type="nucleotide sequence ID" value="NZ_KZ987724.1"/>
</dbReference>
<dbReference type="Proteomes" id="UP000608420">
    <property type="component" value="Unassembled WGS sequence"/>
</dbReference>
<keyword evidence="1" id="KW-0732">Signal</keyword>
<accession>A0ABQ1W0U7</accession>
<dbReference type="EMBL" id="BMIW01000027">
    <property type="protein sequence ID" value="GGG09046.1"/>
    <property type="molecule type" value="Genomic_DNA"/>
</dbReference>
<gene>
    <name evidence="2" type="ORF">GCM10010913_33560</name>
</gene>
<proteinExistence type="predicted"/>
<sequence>MPKLRLLFVIILCSFLTSCSTNQNMTFENINRQLDDASGTENNLWFVPANFSVSSFDIKYGNNKLVYTWTFTFHEKFYQKLLITKPKIYYKLLFPKEVSNILKVEESDYSQLQPIESTGKRTYAIELPLIMDNELSDEEIELLRNNLDYNLMIYNDNFKAINVIGINIHSMDRTIYYK</sequence>
<protein>
    <recommendedName>
        <fullName evidence="4">Lipoprotein</fullName>
    </recommendedName>
</protein>